<keyword evidence="6" id="KW-0285">Flavoprotein</keyword>
<dbReference type="PROSITE" id="PS50112">
    <property type="entry name" value="PAS"/>
    <property type="match status" value="1"/>
</dbReference>
<evidence type="ECO:0000256" key="7">
    <source>
        <dbReference type="ARBA" id="ARBA00022643"/>
    </source>
</evidence>
<evidence type="ECO:0000259" key="16">
    <source>
        <dbReference type="PROSITE" id="PS50112"/>
    </source>
</evidence>
<evidence type="ECO:0000256" key="1">
    <source>
        <dbReference type="ARBA" id="ARBA00000085"/>
    </source>
</evidence>
<evidence type="ECO:0000313" key="18">
    <source>
        <dbReference type="EMBL" id="RDE06148.1"/>
    </source>
</evidence>
<dbReference type="GO" id="GO:0009881">
    <property type="term" value="F:photoreceptor activity"/>
    <property type="evidence" value="ECO:0007669"/>
    <property type="project" value="UniProtKB-KW"/>
</dbReference>
<dbReference type="OrthoDB" id="9760752at2"/>
<keyword evidence="7" id="KW-0288">FMN</keyword>
<dbReference type="NCBIfam" id="TIGR00229">
    <property type="entry name" value="sensory_box"/>
    <property type="match status" value="1"/>
</dbReference>
<evidence type="ECO:0000256" key="14">
    <source>
        <dbReference type="ARBA" id="ARBA00023026"/>
    </source>
</evidence>
<organism evidence="18 19">
    <name type="scientific">Sphingomonas aracearum</name>
    <dbReference type="NCBI Taxonomy" id="2283317"/>
    <lineage>
        <taxon>Bacteria</taxon>
        <taxon>Pseudomonadati</taxon>
        <taxon>Pseudomonadota</taxon>
        <taxon>Alphaproteobacteria</taxon>
        <taxon>Sphingomonadales</taxon>
        <taxon>Sphingomonadaceae</taxon>
        <taxon>Sphingomonas</taxon>
    </lineage>
</organism>
<evidence type="ECO:0000256" key="4">
    <source>
        <dbReference type="ARBA" id="ARBA00022553"/>
    </source>
</evidence>
<accession>A0A369VUY2</accession>
<evidence type="ECO:0000256" key="10">
    <source>
        <dbReference type="ARBA" id="ARBA00022741"/>
    </source>
</evidence>
<dbReference type="SUPFAM" id="SSF55785">
    <property type="entry name" value="PYP-like sensor domain (PAS domain)"/>
    <property type="match status" value="1"/>
</dbReference>
<evidence type="ECO:0000256" key="6">
    <source>
        <dbReference type="ARBA" id="ARBA00022630"/>
    </source>
</evidence>
<evidence type="ECO:0000256" key="3">
    <source>
        <dbReference type="ARBA" id="ARBA00022543"/>
    </source>
</evidence>
<feature type="domain" description="PAS" evidence="16">
    <location>
        <begin position="166"/>
        <end position="236"/>
    </location>
</feature>
<dbReference type="InterPro" id="IPR013655">
    <property type="entry name" value="PAS_fold_3"/>
</dbReference>
<evidence type="ECO:0000256" key="8">
    <source>
        <dbReference type="ARBA" id="ARBA00022679"/>
    </source>
</evidence>
<sequence>MRAYDLASLRDTKGLKQITDFASALCEAPIALVSIVEEEWQTFLSRTGLDAAQTPRRTSFCQFAMLGTGIMEVPDATRDPRFAENELVTGEPFIRFYAGAPLVADDGTPLGALCVIDRQPRPGLTALQREGLETLASAVLARLRDTRDALAWRESQRANQRALSESHERFRVLADTMPQMVWSTRPDGYHDYYNARWYEFTGMPEGSTDGVEWNGMFHPDDQERAWALWRHSLETGELYQIEYRLRRADGQYRWTLGRALPLRDEAGEITRWFGTCTEIHETKTASEERALVTQELRHRIKNILAVVTSLIGLTARSRPELRDASADLIERVAALGRAHDFVRTPGASSADASHDSLHALLGELLRPYSTGGENRITVSGDDVPIAAHEVTPMALLFHELATNAAKYGGLAETGRGVTIAIKDRGDATVIRWHEAAGEPVRPPQGSGFGSKLIDLSAVRQLRGQLERDWRPEGLQVTVHYPKR</sequence>
<dbReference type="InterPro" id="IPR011102">
    <property type="entry name" value="Sig_transdc_His_kinase_HWE"/>
</dbReference>
<dbReference type="Pfam" id="PF08447">
    <property type="entry name" value="PAS_3"/>
    <property type="match status" value="1"/>
</dbReference>
<dbReference type="InterPro" id="IPR036890">
    <property type="entry name" value="HATPase_C_sf"/>
</dbReference>
<name>A0A369VUY2_9SPHN</name>
<keyword evidence="14" id="KW-0843">Virulence</keyword>
<evidence type="ECO:0000259" key="17">
    <source>
        <dbReference type="PROSITE" id="PS50113"/>
    </source>
</evidence>
<protein>
    <recommendedName>
        <fullName evidence="2">histidine kinase</fullName>
        <ecNumber evidence="2">2.7.13.3</ecNumber>
    </recommendedName>
</protein>
<evidence type="ECO:0000256" key="11">
    <source>
        <dbReference type="ARBA" id="ARBA00022777"/>
    </source>
</evidence>
<dbReference type="Proteomes" id="UP000253918">
    <property type="component" value="Unassembled WGS sequence"/>
</dbReference>
<proteinExistence type="predicted"/>
<keyword evidence="12" id="KW-0067">ATP-binding</keyword>
<dbReference type="GO" id="GO:0005524">
    <property type="term" value="F:ATP binding"/>
    <property type="evidence" value="ECO:0007669"/>
    <property type="project" value="UniProtKB-KW"/>
</dbReference>
<dbReference type="CDD" id="cd00130">
    <property type="entry name" value="PAS"/>
    <property type="match status" value="1"/>
</dbReference>
<keyword evidence="10" id="KW-0547">Nucleotide-binding</keyword>
<keyword evidence="9" id="KW-0677">Repeat</keyword>
<gene>
    <name evidence="18" type="ORF">DVW87_11765</name>
</gene>
<evidence type="ECO:0000256" key="13">
    <source>
        <dbReference type="ARBA" id="ARBA00022991"/>
    </source>
</evidence>
<reference evidence="18 19" key="1">
    <citation type="submission" date="2018-07" db="EMBL/GenBank/DDBJ databases">
        <title>a novel species of Sphingomonas isolated from the rhizosphere soil of Araceae plant.</title>
        <authorList>
            <person name="Zhiyong W."/>
            <person name="Qinglan Z."/>
            <person name="Zhiwei F."/>
            <person name="Ding X."/>
            <person name="Gejiao W."/>
            <person name="Shixue Z."/>
        </authorList>
    </citation>
    <scope>NUCLEOTIDE SEQUENCE [LARGE SCALE GENOMIC DNA]</scope>
    <source>
        <strain evidence="18 19">WZY 27</strain>
    </source>
</reference>
<keyword evidence="4" id="KW-0597">Phosphoprotein</keyword>
<keyword evidence="11" id="KW-0418">Kinase</keyword>
<dbReference type="InterPro" id="IPR029016">
    <property type="entry name" value="GAF-like_dom_sf"/>
</dbReference>
<dbReference type="Pfam" id="PF01590">
    <property type="entry name" value="GAF"/>
    <property type="match status" value="1"/>
</dbReference>
<keyword evidence="8" id="KW-0808">Transferase</keyword>
<comment type="caution">
    <text evidence="18">The sequence shown here is derived from an EMBL/GenBank/DDBJ whole genome shotgun (WGS) entry which is preliminary data.</text>
</comment>
<evidence type="ECO:0000313" key="19">
    <source>
        <dbReference type="Proteomes" id="UP000253918"/>
    </source>
</evidence>
<keyword evidence="19" id="KW-1185">Reference proteome</keyword>
<evidence type="ECO:0000256" key="2">
    <source>
        <dbReference type="ARBA" id="ARBA00012438"/>
    </source>
</evidence>
<dbReference type="EC" id="2.7.13.3" evidence="2"/>
<comment type="catalytic activity">
    <reaction evidence="1">
        <text>ATP + protein L-histidine = ADP + protein N-phospho-L-histidine.</text>
        <dbReference type="EC" id="2.7.13.3"/>
    </reaction>
</comment>
<dbReference type="Gene3D" id="3.30.450.40">
    <property type="match status" value="1"/>
</dbReference>
<dbReference type="SUPFAM" id="SSF55781">
    <property type="entry name" value="GAF domain-like"/>
    <property type="match status" value="1"/>
</dbReference>
<dbReference type="Pfam" id="PF07536">
    <property type="entry name" value="HWE_HK"/>
    <property type="match status" value="1"/>
</dbReference>
<keyword evidence="3" id="KW-0600">Photoreceptor protein</keyword>
<evidence type="ECO:0000256" key="5">
    <source>
        <dbReference type="ARBA" id="ARBA00022606"/>
    </source>
</evidence>
<evidence type="ECO:0000256" key="12">
    <source>
        <dbReference type="ARBA" id="ARBA00022840"/>
    </source>
</evidence>
<dbReference type="InterPro" id="IPR035965">
    <property type="entry name" value="PAS-like_dom_sf"/>
</dbReference>
<dbReference type="InterPro" id="IPR000014">
    <property type="entry name" value="PAS"/>
</dbReference>
<dbReference type="Gene3D" id="3.30.565.10">
    <property type="entry name" value="Histidine kinase-like ATPase, C-terminal domain"/>
    <property type="match status" value="1"/>
</dbReference>
<keyword evidence="5" id="KW-0716">Sensory transduction</keyword>
<dbReference type="Gene3D" id="3.30.450.20">
    <property type="entry name" value="PAS domain"/>
    <property type="match status" value="1"/>
</dbReference>
<evidence type="ECO:0000256" key="15">
    <source>
        <dbReference type="ARBA" id="ARBA00023170"/>
    </source>
</evidence>
<dbReference type="InterPro" id="IPR003018">
    <property type="entry name" value="GAF"/>
</dbReference>
<dbReference type="PANTHER" id="PTHR41523:SF8">
    <property type="entry name" value="ETHYLENE RESPONSE SENSOR PROTEIN"/>
    <property type="match status" value="1"/>
</dbReference>
<evidence type="ECO:0000256" key="9">
    <source>
        <dbReference type="ARBA" id="ARBA00022737"/>
    </source>
</evidence>
<dbReference type="FunFam" id="3.30.450.20:FF:000099">
    <property type="entry name" value="Sensory box sensor histidine kinase"/>
    <property type="match status" value="1"/>
</dbReference>
<dbReference type="InterPro" id="IPR001610">
    <property type="entry name" value="PAC"/>
</dbReference>
<dbReference type="PROSITE" id="PS50113">
    <property type="entry name" value="PAC"/>
    <property type="match status" value="1"/>
</dbReference>
<dbReference type="SMART" id="SM00911">
    <property type="entry name" value="HWE_HK"/>
    <property type="match status" value="1"/>
</dbReference>
<keyword evidence="13" id="KW-0157">Chromophore</keyword>
<dbReference type="SMART" id="SM00086">
    <property type="entry name" value="PAC"/>
    <property type="match status" value="1"/>
</dbReference>
<dbReference type="EMBL" id="QQNB01000002">
    <property type="protein sequence ID" value="RDE06148.1"/>
    <property type="molecule type" value="Genomic_DNA"/>
</dbReference>
<dbReference type="AlphaFoldDB" id="A0A369VUY2"/>
<feature type="domain" description="PAC" evidence="17">
    <location>
        <begin position="239"/>
        <end position="291"/>
    </location>
</feature>
<dbReference type="GO" id="GO:0004673">
    <property type="term" value="F:protein histidine kinase activity"/>
    <property type="evidence" value="ECO:0007669"/>
    <property type="project" value="UniProtKB-EC"/>
</dbReference>
<dbReference type="PANTHER" id="PTHR41523">
    <property type="entry name" value="TWO-COMPONENT SYSTEM SENSOR PROTEIN"/>
    <property type="match status" value="1"/>
</dbReference>
<dbReference type="InterPro" id="IPR000700">
    <property type="entry name" value="PAS-assoc_C"/>
</dbReference>
<keyword evidence="15" id="KW-0675">Receptor</keyword>